<dbReference type="Proteomes" id="UP000221247">
    <property type="component" value="Segment"/>
</dbReference>
<dbReference type="GeneID" id="54981584"/>
<dbReference type="KEGG" id="vg:54981584"/>
<organism evidence="1 2">
    <name type="scientific">Synechococcus phage Bellamy</name>
    <dbReference type="NCBI Taxonomy" id="2023996"/>
    <lineage>
        <taxon>Viruses</taxon>
        <taxon>Duplodnaviria</taxon>
        <taxon>Heunggongvirae</taxon>
        <taxon>Uroviricota</taxon>
        <taxon>Caudoviricetes</taxon>
        <taxon>Pantevenvirales</taxon>
        <taxon>Kyanoviridae</taxon>
        <taxon>Bellamyvirus</taxon>
        <taxon>Bellamyvirus bellamy</taxon>
    </lineage>
</organism>
<name>A0A222YW50_9CAUD</name>
<gene>
    <name evidence="1" type="primary">254</name>
    <name evidence="1" type="ORF">PBI_BELLAMY_254</name>
</gene>
<evidence type="ECO:0000313" key="1">
    <source>
        <dbReference type="EMBL" id="ASR76290.1"/>
    </source>
</evidence>
<dbReference type="EMBL" id="MF351863">
    <property type="protein sequence ID" value="ASR76290.1"/>
    <property type="molecule type" value="Genomic_DNA"/>
</dbReference>
<reference evidence="1 2" key="1">
    <citation type="submission" date="2017-06" db="EMBL/GenBank/DDBJ databases">
        <authorList>
            <person name="Kim H.J."/>
            <person name="Triplett B.A."/>
        </authorList>
    </citation>
    <scope>NUCLEOTIDE SEQUENCE [LARGE SCALE GENOMIC DNA]</scope>
</reference>
<accession>A0A222YW50</accession>
<evidence type="ECO:0000313" key="2">
    <source>
        <dbReference type="Proteomes" id="UP000221247"/>
    </source>
</evidence>
<dbReference type="RefSeq" id="YP_009791403.1">
    <property type="nucleotide sequence ID" value="NC_047838.1"/>
</dbReference>
<proteinExistence type="predicted"/>
<sequence>MKDLKIPFAIVSFLLVQGAGAVWWASQVDGRVKNLETQSLNIAKENRRYIKEVVMPSYNISDGWKNPYYEDWLKSGGWKD</sequence>
<keyword evidence="2" id="KW-1185">Reference proteome</keyword>
<protein>
    <submittedName>
        <fullName evidence="1">Uncharacterized protein</fullName>
    </submittedName>
</protein>